<sequence length="257" mass="29503">KGTPDEGYYWSARRKERTMRSELEVLRSSLNKKYEDVQTFYGKIIKEDNQKKLDDYSSKKQIKIIADHRESRSNVIRFLSQKDIEIETQQLEVGDYILSSRICVERKQVDDFLSSLLEGKLFMQMRKLRDAYSRPILIVEGEGLLTKRNISHNAIFGCFVSIIVDFGIPILTTGSARETADFLHVMAKREQKEGEKAVAIRGEKWSMSLTEQQQFIMEGLPNVSAVLAQRLLQHFGSIRAIVNASEKELCTVYGIGK</sequence>
<keyword evidence="3" id="KW-0227">DNA damage</keyword>
<dbReference type="Gene3D" id="1.10.150.20">
    <property type="entry name" value="5' to 3' exonuclease, C-terminal subdomain"/>
    <property type="match status" value="1"/>
</dbReference>
<evidence type="ECO:0000256" key="1">
    <source>
        <dbReference type="ARBA" id="ARBA00022722"/>
    </source>
</evidence>
<dbReference type="GO" id="GO:0000724">
    <property type="term" value="P:double-strand break repair via homologous recombination"/>
    <property type="evidence" value="ECO:0007669"/>
    <property type="project" value="TreeGrafter"/>
</dbReference>
<dbReference type="AlphaFoldDB" id="X1VDG5"/>
<evidence type="ECO:0000256" key="3">
    <source>
        <dbReference type="ARBA" id="ARBA00022763"/>
    </source>
</evidence>
<accession>X1VDG5</accession>
<keyword evidence="6" id="KW-0234">DNA repair</keyword>
<gene>
    <name evidence="8" type="ORF">S12H4_43952</name>
</gene>
<feature type="non-terminal residue" evidence="8">
    <location>
        <position position="257"/>
    </location>
</feature>
<dbReference type="InterPro" id="IPR010994">
    <property type="entry name" value="RuvA_2-like"/>
</dbReference>
<dbReference type="GO" id="GO:0003684">
    <property type="term" value="F:damaged DNA binding"/>
    <property type="evidence" value="ECO:0007669"/>
    <property type="project" value="TreeGrafter"/>
</dbReference>
<dbReference type="Pfam" id="PF02732">
    <property type="entry name" value="ERCC4"/>
    <property type="match status" value="1"/>
</dbReference>
<dbReference type="EMBL" id="BARW01027031">
    <property type="protein sequence ID" value="GAJ11966.1"/>
    <property type="molecule type" value="Genomic_DNA"/>
</dbReference>
<dbReference type="InterPro" id="IPR011335">
    <property type="entry name" value="Restrct_endonuc-II-like"/>
</dbReference>
<dbReference type="CDD" id="cd20075">
    <property type="entry name" value="XPF_nuclease_XPF_arch"/>
    <property type="match status" value="1"/>
</dbReference>
<proteinExistence type="predicted"/>
<evidence type="ECO:0000313" key="8">
    <source>
        <dbReference type="EMBL" id="GAJ11966.1"/>
    </source>
</evidence>
<dbReference type="PANTHER" id="PTHR10150:SF0">
    <property type="entry name" value="DNA REPAIR ENDONUCLEASE XPF"/>
    <property type="match status" value="1"/>
</dbReference>
<dbReference type="SUPFAM" id="SSF52980">
    <property type="entry name" value="Restriction endonuclease-like"/>
    <property type="match status" value="1"/>
</dbReference>
<dbReference type="SMART" id="SM00891">
    <property type="entry name" value="ERCC4"/>
    <property type="match status" value="1"/>
</dbReference>
<dbReference type="Gene3D" id="3.40.50.10130">
    <property type="match status" value="1"/>
</dbReference>
<evidence type="ECO:0000256" key="6">
    <source>
        <dbReference type="ARBA" id="ARBA00023204"/>
    </source>
</evidence>
<dbReference type="SUPFAM" id="SSF47781">
    <property type="entry name" value="RuvA domain 2-like"/>
    <property type="match status" value="1"/>
</dbReference>
<dbReference type="GO" id="GO:0000014">
    <property type="term" value="F:single-stranded DNA endodeoxyribonuclease activity"/>
    <property type="evidence" value="ECO:0007669"/>
    <property type="project" value="TreeGrafter"/>
</dbReference>
<organism evidence="8">
    <name type="scientific">marine sediment metagenome</name>
    <dbReference type="NCBI Taxonomy" id="412755"/>
    <lineage>
        <taxon>unclassified sequences</taxon>
        <taxon>metagenomes</taxon>
        <taxon>ecological metagenomes</taxon>
    </lineage>
</organism>
<feature type="non-terminal residue" evidence="8">
    <location>
        <position position="1"/>
    </location>
</feature>
<evidence type="ECO:0000256" key="4">
    <source>
        <dbReference type="ARBA" id="ARBA00022801"/>
    </source>
</evidence>
<evidence type="ECO:0000259" key="7">
    <source>
        <dbReference type="SMART" id="SM00891"/>
    </source>
</evidence>
<dbReference type="InterPro" id="IPR041663">
    <property type="entry name" value="DisA/LigA_HHH"/>
</dbReference>
<reference evidence="8" key="1">
    <citation type="journal article" date="2014" name="Front. Microbiol.">
        <title>High frequency of phylogenetically diverse reductive dehalogenase-homologous genes in deep subseafloor sedimentary metagenomes.</title>
        <authorList>
            <person name="Kawai M."/>
            <person name="Futagami T."/>
            <person name="Toyoda A."/>
            <person name="Takaki Y."/>
            <person name="Nishi S."/>
            <person name="Hori S."/>
            <person name="Arai W."/>
            <person name="Tsubouchi T."/>
            <person name="Morono Y."/>
            <person name="Uchiyama I."/>
            <person name="Ito T."/>
            <person name="Fujiyama A."/>
            <person name="Inagaki F."/>
            <person name="Takami H."/>
        </authorList>
    </citation>
    <scope>NUCLEOTIDE SEQUENCE</scope>
    <source>
        <strain evidence="8">Expedition CK06-06</strain>
    </source>
</reference>
<keyword evidence="1" id="KW-0540">Nuclease</keyword>
<dbReference type="GO" id="GO:0000110">
    <property type="term" value="C:nucleotide-excision repair factor 1 complex"/>
    <property type="evidence" value="ECO:0007669"/>
    <property type="project" value="TreeGrafter"/>
</dbReference>
<dbReference type="GO" id="GO:1901255">
    <property type="term" value="P:nucleotide-excision repair involved in interstrand cross-link repair"/>
    <property type="evidence" value="ECO:0007669"/>
    <property type="project" value="TreeGrafter"/>
</dbReference>
<dbReference type="InterPro" id="IPR006166">
    <property type="entry name" value="ERCC4_domain"/>
</dbReference>
<keyword evidence="5" id="KW-0238">DNA-binding</keyword>
<feature type="domain" description="ERCC4" evidence="7">
    <location>
        <begin position="63"/>
        <end position="143"/>
    </location>
</feature>
<dbReference type="GO" id="GO:0000712">
    <property type="term" value="P:resolution of meiotic recombination intermediates"/>
    <property type="evidence" value="ECO:0007669"/>
    <property type="project" value="TreeGrafter"/>
</dbReference>
<protein>
    <recommendedName>
        <fullName evidence="7">ERCC4 domain-containing protein</fullName>
    </recommendedName>
</protein>
<dbReference type="Pfam" id="PF12826">
    <property type="entry name" value="HHH_2"/>
    <property type="match status" value="1"/>
</dbReference>
<keyword evidence="2" id="KW-0255">Endonuclease</keyword>
<dbReference type="GO" id="GO:0003697">
    <property type="term" value="F:single-stranded DNA binding"/>
    <property type="evidence" value="ECO:0007669"/>
    <property type="project" value="TreeGrafter"/>
</dbReference>
<keyword evidence="4" id="KW-0378">Hydrolase</keyword>
<comment type="caution">
    <text evidence="8">The sequence shown here is derived from an EMBL/GenBank/DDBJ whole genome shotgun (WGS) entry which is preliminary data.</text>
</comment>
<evidence type="ECO:0000256" key="2">
    <source>
        <dbReference type="ARBA" id="ARBA00022759"/>
    </source>
</evidence>
<evidence type="ECO:0000256" key="5">
    <source>
        <dbReference type="ARBA" id="ARBA00023125"/>
    </source>
</evidence>
<name>X1VDG5_9ZZZZ</name>
<dbReference type="PANTHER" id="PTHR10150">
    <property type="entry name" value="DNA REPAIR ENDONUCLEASE XPF"/>
    <property type="match status" value="1"/>
</dbReference>